<evidence type="ECO:0000313" key="1">
    <source>
        <dbReference type="EMBL" id="SCX31050.1"/>
    </source>
</evidence>
<organism evidence="1 2">
    <name type="scientific">Agrobacterium rosae</name>
    <dbReference type="NCBI Taxonomy" id="1972867"/>
    <lineage>
        <taxon>Bacteria</taxon>
        <taxon>Pseudomonadati</taxon>
        <taxon>Pseudomonadota</taxon>
        <taxon>Alphaproteobacteria</taxon>
        <taxon>Hyphomicrobiales</taxon>
        <taxon>Rhizobiaceae</taxon>
        <taxon>Rhizobium/Agrobacterium group</taxon>
        <taxon>Agrobacterium</taxon>
    </lineage>
</organism>
<protein>
    <submittedName>
        <fullName evidence="1">Uncharacterized protein</fullName>
    </submittedName>
</protein>
<accession>A0A1R3TWU9</accession>
<dbReference type="Proteomes" id="UP000187891">
    <property type="component" value="Unassembled WGS sequence"/>
</dbReference>
<reference evidence="2" key="1">
    <citation type="submission" date="2016-10" db="EMBL/GenBank/DDBJ databases">
        <authorList>
            <person name="Wibberg D."/>
        </authorList>
    </citation>
    <scope>NUCLEOTIDE SEQUENCE [LARGE SCALE GENOMIC DNA]</scope>
</reference>
<dbReference type="RefSeq" id="WP_143239432.1">
    <property type="nucleotide sequence ID" value="NZ_FMUE01000009.1"/>
</dbReference>
<gene>
    <name evidence="1" type="ORF">DSM25559_3647</name>
</gene>
<evidence type="ECO:0000313" key="2">
    <source>
        <dbReference type="Proteomes" id="UP000187891"/>
    </source>
</evidence>
<proteinExistence type="predicted"/>
<dbReference type="AlphaFoldDB" id="A0A1R3TWU9"/>
<dbReference type="EMBL" id="FMUE01000009">
    <property type="protein sequence ID" value="SCX31050.1"/>
    <property type="molecule type" value="Genomic_DNA"/>
</dbReference>
<sequence length="103" mass="11417">MGSRVFSRNEDFNGRSILPSGLSDWLKQVAVLALCGGEELPTKYPIGYVYATRRYTAGGMSRSVMSAAPSMKHRNTFAPASEREYMNYLLGDPSFRPNLVMCA</sequence>
<name>A0A1R3TWU9_9HYPH</name>